<feature type="transmembrane region" description="Helical" evidence="1">
    <location>
        <begin position="62"/>
        <end position="80"/>
    </location>
</feature>
<dbReference type="EMBL" id="BLXT01007988">
    <property type="protein sequence ID" value="GFO44919.1"/>
    <property type="molecule type" value="Genomic_DNA"/>
</dbReference>
<comment type="caution">
    <text evidence="2">The sequence shown here is derived from an EMBL/GenBank/DDBJ whole genome shotgun (WGS) entry which is preliminary data.</text>
</comment>
<dbReference type="Proteomes" id="UP000735302">
    <property type="component" value="Unassembled WGS sequence"/>
</dbReference>
<keyword evidence="3" id="KW-1185">Reference proteome</keyword>
<evidence type="ECO:0000313" key="2">
    <source>
        <dbReference type="EMBL" id="GFO44919.1"/>
    </source>
</evidence>
<keyword evidence="1" id="KW-1133">Transmembrane helix</keyword>
<reference evidence="2 3" key="1">
    <citation type="journal article" date="2021" name="Elife">
        <title>Chloroplast acquisition without the gene transfer in kleptoplastic sea slugs, Plakobranchus ocellatus.</title>
        <authorList>
            <person name="Maeda T."/>
            <person name="Takahashi S."/>
            <person name="Yoshida T."/>
            <person name="Shimamura S."/>
            <person name="Takaki Y."/>
            <person name="Nagai Y."/>
            <person name="Toyoda A."/>
            <person name="Suzuki Y."/>
            <person name="Arimoto A."/>
            <person name="Ishii H."/>
            <person name="Satoh N."/>
            <person name="Nishiyama T."/>
            <person name="Hasebe M."/>
            <person name="Maruyama T."/>
            <person name="Minagawa J."/>
            <person name="Obokata J."/>
            <person name="Shigenobu S."/>
        </authorList>
    </citation>
    <scope>NUCLEOTIDE SEQUENCE [LARGE SCALE GENOMIC DNA]</scope>
</reference>
<accession>A0AAV4DL65</accession>
<name>A0AAV4DL65_9GAST</name>
<evidence type="ECO:0000313" key="3">
    <source>
        <dbReference type="Proteomes" id="UP000735302"/>
    </source>
</evidence>
<gene>
    <name evidence="2" type="ORF">PoB_007142400</name>
</gene>
<dbReference type="AlphaFoldDB" id="A0AAV4DL65"/>
<proteinExistence type="predicted"/>
<protein>
    <submittedName>
        <fullName evidence="2">Uncharacterized protein</fullName>
    </submittedName>
</protein>
<evidence type="ECO:0000256" key="1">
    <source>
        <dbReference type="SAM" id="Phobius"/>
    </source>
</evidence>
<organism evidence="2 3">
    <name type="scientific">Plakobranchus ocellatus</name>
    <dbReference type="NCBI Taxonomy" id="259542"/>
    <lineage>
        <taxon>Eukaryota</taxon>
        <taxon>Metazoa</taxon>
        <taxon>Spiralia</taxon>
        <taxon>Lophotrochozoa</taxon>
        <taxon>Mollusca</taxon>
        <taxon>Gastropoda</taxon>
        <taxon>Heterobranchia</taxon>
        <taxon>Euthyneura</taxon>
        <taxon>Panpulmonata</taxon>
        <taxon>Sacoglossa</taxon>
        <taxon>Placobranchoidea</taxon>
        <taxon>Plakobranchidae</taxon>
        <taxon>Plakobranchus</taxon>
    </lineage>
</organism>
<keyword evidence="1" id="KW-0812">Transmembrane</keyword>
<keyword evidence="1" id="KW-0472">Membrane</keyword>
<sequence length="99" mass="11634">MDAVAGYEHPIKRYLLKYHCVTATGQTTTIFGESWFQLRVDSQDLWTSGEYLAFAPTTSGDYVSYHLPKTFFVVDIIMLWRQRKTRTKSQATKRHKRQK</sequence>